<keyword evidence="6 7" id="KW-0472">Membrane</keyword>
<protein>
    <recommendedName>
        <fullName evidence="12">Trichome birefringence-like N-terminal domain-containing protein</fullName>
    </recommendedName>
</protein>
<evidence type="ECO:0000313" key="10">
    <source>
        <dbReference type="EMBL" id="RXH68780.1"/>
    </source>
</evidence>
<dbReference type="InterPro" id="IPR026057">
    <property type="entry name" value="TBL_C"/>
</dbReference>
<dbReference type="PANTHER" id="PTHR32285:SF149">
    <property type="entry name" value="TRICHOME BIREFRINGENCE-LIKE N-TERMINAL DOMAIN-CONTAINING PROTEIN"/>
    <property type="match status" value="1"/>
</dbReference>
<keyword evidence="4" id="KW-0735">Signal-anchor</keyword>
<evidence type="ECO:0000256" key="5">
    <source>
        <dbReference type="ARBA" id="ARBA00022989"/>
    </source>
</evidence>
<dbReference type="GO" id="GO:0016020">
    <property type="term" value="C:membrane"/>
    <property type="evidence" value="ECO:0007669"/>
    <property type="project" value="UniProtKB-SubCell"/>
</dbReference>
<accession>A0A498HDC7</accession>
<dbReference type="Pfam" id="PF13839">
    <property type="entry name" value="PC-Esterase"/>
    <property type="match status" value="3"/>
</dbReference>
<gene>
    <name evidence="10" type="ORF">DVH24_031113</name>
</gene>
<evidence type="ECO:0000256" key="6">
    <source>
        <dbReference type="ARBA" id="ARBA00023136"/>
    </source>
</evidence>
<feature type="domain" description="Trichome birefringence-like C-terminal" evidence="8">
    <location>
        <begin position="428"/>
        <end position="487"/>
    </location>
</feature>
<comment type="similarity">
    <text evidence="2">Belongs to the PC-esterase family. TBL subfamily.</text>
</comment>
<evidence type="ECO:0000313" key="11">
    <source>
        <dbReference type="Proteomes" id="UP000290289"/>
    </source>
</evidence>
<comment type="caution">
    <text evidence="10">The sequence shown here is derived from an EMBL/GenBank/DDBJ whole genome shotgun (WGS) entry which is preliminary data.</text>
</comment>
<keyword evidence="11" id="KW-1185">Reference proteome</keyword>
<evidence type="ECO:0000256" key="7">
    <source>
        <dbReference type="SAM" id="Phobius"/>
    </source>
</evidence>
<feature type="domain" description="Trichome birefringence-like N-terminal" evidence="9">
    <location>
        <begin position="375"/>
        <end position="427"/>
    </location>
</feature>
<feature type="domain" description="Trichome birefringence-like N-terminal" evidence="9">
    <location>
        <begin position="55"/>
        <end position="106"/>
    </location>
</feature>
<dbReference type="InterPro" id="IPR025846">
    <property type="entry name" value="TBL_N"/>
</dbReference>
<proteinExistence type="inferred from homology"/>
<dbReference type="Proteomes" id="UP000290289">
    <property type="component" value="Chromosome 17"/>
</dbReference>
<reference evidence="10 11" key="1">
    <citation type="submission" date="2018-10" db="EMBL/GenBank/DDBJ databases">
        <title>A high-quality apple genome assembly.</title>
        <authorList>
            <person name="Hu J."/>
        </authorList>
    </citation>
    <scope>NUCLEOTIDE SEQUENCE [LARGE SCALE GENOMIC DNA]</scope>
    <source>
        <strain evidence="11">cv. HFTH1</strain>
        <tissue evidence="10">Young leaf</tissue>
    </source>
</reference>
<evidence type="ECO:0000259" key="8">
    <source>
        <dbReference type="Pfam" id="PF13839"/>
    </source>
</evidence>
<evidence type="ECO:0000259" key="9">
    <source>
        <dbReference type="Pfam" id="PF14416"/>
    </source>
</evidence>
<dbReference type="AlphaFoldDB" id="A0A498HDC7"/>
<dbReference type="Pfam" id="PF14416">
    <property type="entry name" value="PMR5N"/>
    <property type="match status" value="2"/>
</dbReference>
<dbReference type="InterPro" id="IPR029962">
    <property type="entry name" value="TBL"/>
</dbReference>
<dbReference type="EMBL" id="RDQH01000343">
    <property type="protein sequence ID" value="RXH68780.1"/>
    <property type="molecule type" value="Genomic_DNA"/>
</dbReference>
<evidence type="ECO:0000256" key="4">
    <source>
        <dbReference type="ARBA" id="ARBA00022968"/>
    </source>
</evidence>
<dbReference type="GO" id="GO:0005794">
    <property type="term" value="C:Golgi apparatus"/>
    <property type="evidence" value="ECO:0007669"/>
    <property type="project" value="TreeGrafter"/>
</dbReference>
<keyword evidence="5 7" id="KW-1133">Transmembrane helix</keyword>
<evidence type="ECO:0008006" key="12">
    <source>
        <dbReference type="Google" id="ProtNLM"/>
    </source>
</evidence>
<organism evidence="10 11">
    <name type="scientific">Malus domestica</name>
    <name type="common">Apple</name>
    <name type="synonym">Pyrus malus</name>
    <dbReference type="NCBI Taxonomy" id="3750"/>
    <lineage>
        <taxon>Eukaryota</taxon>
        <taxon>Viridiplantae</taxon>
        <taxon>Streptophyta</taxon>
        <taxon>Embryophyta</taxon>
        <taxon>Tracheophyta</taxon>
        <taxon>Spermatophyta</taxon>
        <taxon>Magnoliopsida</taxon>
        <taxon>eudicotyledons</taxon>
        <taxon>Gunneridae</taxon>
        <taxon>Pentapetalae</taxon>
        <taxon>rosids</taxon>
        <taxon>fabids</taxon>
        <taxon>Rosales</taxon>
        <taxon>Rosaceae</taxon>
        <taxon>Amygdaloideae</taxon>
        <taxon>Maleae</taxon>
        <taxon>Malus</taxon>
    </lineage>
</organism>
<feature type="domain" description="Trichome birefringence-like C-terminal" evidence="8">
    <location>
        <begin position="108"/>
        <end position="370"/>
    </location>
</feature>
<sequence>MIYAYICLVSWTTSLLISLCVFMASFAIGAAVSLLVFSLLHHQVHGGLVGSVIKGCDLSHGNWVFDDSYPLYASPTCPFIETVFDCVGNGRPDKNYLKYRWQPFACGLPRFDGSTFLSTHRGRNILFVGDSLSLNQWQSLTCMLYTAVPGTKYTLVTKGGLSTFTFLEYNLKVSFSRNAFIVDIVGTPDGLVLKLDSISPENEQLWLQNDVLIFDSWHWWLHVGRKQPWDLIQVGNQTYKDMDRLVAYEKALTTWAGWVDSKVDPNKTKVFFQGVSPDHSNATEWGDPPAINCNAQTEPLPGPDFPGKPHPAEQVLEKALSTASKPVHLLNITALSQLRKDAHPSVYGLGGHKGMDCSHWCLAGVPDTWNYSSEGCDLFQGRWVYDESYPFYTSSQCSFIEKQFDCLQNGRSDKFYLKFRWQPTRCNLTRFNGEDFLQIFRGKSIMFVGDSLSLNQWQSLTCMLHTANPQTQYKLYRTGGLSTFAFPVRPLLPLYFTFFLIVNAFLILVVLLLRCILTLARTSWGNNFLHINCFLSFNSPSKPVLFHIWLQAYNMKVMFSRNAFLVDTINTTAGRVLKLDSIESGKLWMNSDVLIFNSWHWWLHTGRKQPWDLIQEGSRTYKDMDRLVAYEKALMTWARWVATNSESTKTRVFFQGVSPDHNNGSEWGEATSNQCEGQTQPMAGNEYLAGSHPAEVVVERVLRSISNPVHLLNVTTLSQLRKDGHPSVYGHGGHRDMDCSHWCLAGVPDTWNQLLYASLIQSKTSYDVDSENYK</sequence>
<evidence type="ECO:0000256" key="2">
    <source>
        <dbReference type="ARBA" id="ARBA00007727"/>
    </source>
</evidence>
<name>A0A498HDC7_MALDO</name>
<dbReference type="PANTHER" id="PTHR32285">
    <property type="entry name" value="PROTEIN TRICHOME BIREFRINGENCE-LIKE 9-RELATED"/>
    <property type="match status" value="1"/>
</dbReference>
<comment type="subcellular location">
    <subcellularLocation>
        <location evidence="1">Membrane</location>
        <topology evidence="1">Single-pass membrane protein</topology>
    </subcellularLocation>
</comment>
<evidence type="ECO:0000256" key="3">
    <source>
        <dbReference type="ARBA" id="ARBA00022692"/>
    </source>
</evidence>
<feature type="domain" description="Trichome birefringence-like C-terminal" evidence="8">
    <location>
        <begin position="545"/>
        <end position="757"/>
    </location>
</feature>
<keyword evidence="3 7" id="KW-0812">Transmembrane</keyword>
<dbReference type="GO" id="GO:0016413">
    <property type="term" value="F:O-acetyltransferase activity"/>
    <property type="evidence" value="ECO:0007669"/>
    <property type="project" value="InterPro"/>
</dbReference>
<evidence type="ECO:0000256" key="1">
    <source>
        <dbReference type="ARBA" id="ARBA00004167"/>
    </source>
</evidence>
<feature type="transmembrane region" description="Helical" evidence="7">
    <location>
        <begin position="492"/>
        <end position="513"/>
    </location>
</feature>